<gene>
    <name evidence="1" type="ORF">APZ42_000042</name>
</gene>
<sequence>MMFSTRNSSTIKFSVLLDSLDYCDVKIVCLSLAHRVFLDCSKTPRFSCTTIAPKKFFLNFI</sequence>
<accession>A0A164JYN7</accession>
<keyword evidence="2" id="KW-1185">Reference proteome</keyword>
<proteinExistence type="predicted"/>
<reference evidence="1 2" key="1">
    <citation type="submission" date="2016-03" db="EMBL/GenBank/DDBJ databases">
        <title>EvidentialGene: Evidence-directed Construction of Genes on Genomes.</title>
        <authorList>
            <person name="Gilbert D.G."/>
            <person name="Choi J.-H."/>
            <person name="Mockaitis K."/>
            <person name="Colbourne J."/>
            <person name="Pfrender M."/>
        </authorList>
    </citation>
    <scope>NUCLEOTIDE SEQUENCE [LARGE SCALE GENOMIC DNA]</scope>
    <source>
        <strain evidence="1 2">Xinb3</strain>
        <tissue evidence="1">Complete organism</tissue>
    </source>
</reference>
<protein>
    <submittedName>
        <fullName evidence="1">Uncharacterized protein</fullName>
    </submittedName>
</protein>
<comment type="caution">
    <text evidence="1">The sequence shown here is derived from an EMBL/GenBank/DDBJ whole genome shotgun (WGS) entry which is preliminary data.</text>
</comment>
<evidence type="ECO:0000313" key="2">
    <source>
        <dbReference type="Proteomes" id="UP000076858"/>
    </source>
</evidence>
<organism evidence="1 2">
    <name type="scientific">Daphnia magna</name>
    <dbReference type="NCBI Taxonomy" id="35525"/>
    <lineage>
        <taxon>Eukaryota</taxon>
        <taxon>Metazoa</taxon>
        <taxon>Ecdysozoa</taxon>
        <taxon>Arthropoda</taxon>
        <taxon>Crustacea</taxon>
        <taxon>Branchiopoda</taxon>
        <taxon>Diplostraca</taxon>
        <taxon>Cladocera</taxon>
        <taxon>Anomopoda</taxon>
        <taxon>Daphniidae</taxon>
        <taxon>Daphnia</taxon>
    </lineage>
</organism>
<name>A0A164JYN7_9CRUS</name>
<dbReference type="AlphaFoldDB" id="A0A164JYN7"/>
<dbReference type="EMBL" id="LRGB01003481">
    <property type="protein sequence ID" value="KZS02778.1"/>
    <property type="molecule type" value="Genomic_DNA"/>
</dbReference>
<evidence type="ECO:0000313" key="1">
    <source>
        <dbReference type="EMBL" id="KZS02778.1"/>
    </source>
</evidence>
<dbReference type="Proteomes" id="UP000076858">
    <property type="component" value="Unassembled WGS sequence"/>
</dbReference>